<dbReference type="PROSITE" id="PS50158">
    <property type="entry name" value="ZF_CCHC"/>
    <property type="match status" value="1"/>
</dbReference>
<dbReference type="InterPro" id="IPR001878">
    <property type="entry name" value="Znf_CCHC"/>
</dbReference>
<accession>A0ABR1GPZ3</accession>
<proteinExistence type="predicted"/>
<dbReference type="SMART" id="SM00343">
    <property type="entry name" value="ZnF_C2HC"/>
    <property type="match status" value="1"/>
</dbReference>
<feature type="compositionally biased region" description="Basic and acidic residues" evidence="2">
    <location>
        <begin position="554"/>
        <end position="578"/>
    </location>
</feature>
<feature type="compositionally biased region" description="Basic and acidic residues" evidence="2">
    <location>
        <begin position="623"/>
        <end position="638"/>
    </location>
</feature>
<sequence>MPDSAPGYAARPEDAQCYNCGSSGHWAIACPEPTRETPAGLAAWRSNNNMGRGGNNRDQHGGSKKSKGPIITKYAPPHTSGPTVNHYGPPPGYAQPPGPYPGPPPPFPPQYPPHSAPVSNYPPSYVPPSYSQSYPPPSYPNPPLPAPPGPPPGQYGPPPNLPHPPHLPHPPGPSHLYPPTYGPPPTTQPPQPYASHPLYGSSYPQPFSYGSHPPPFPPSYSPPPAPPTYGLPPGPRSGPPQGPPRPLSGSPPISRHGPPSIPALPPPSMSHSLPPRPPRVHRDVHEPPRDSRNKRKHDRHNRNRENRQKKNNARSQLSDHKAKSNNRQPESKVTAASKSPVAPQHEEPPPQKTLPKVVPETSSTASNSKEDDPATPHVDANSPNRPNGTPGDLSETDDGEWEIKAIFNELEPPHAPDEVGKPLPASYSEQVLLPRKWDAECIDSDFVKPDNLEEYIKPIHEKPDWNLIEFDPAFVRDGKLPCGDPLPKFPLQADQFDKSNSSENEGEVEQIQKHGLSGSRTPEERPPKRQRSNSPSYSSPRGGEDNDISGSMWESHEPRSRKVRRHDNSDGRNTDRRDLAHRRSPSRRQPYPERSPSHTRSPSSRRSSVSNGSSGLDSLEAELLGRPDKAKSPDDATKRRQSSGSNNKPRKRQPRLDAAYSRRW</sequence>
<evidence type="ECO:0000256" key="1">
    <source>
        <dbReference type="PROSITE-ProRule" id="PRU00047"/>
    </source>
</evidence>
<feature type="region of interest" description="Disordered" evidence="2">
    <location>
        <begin position="38"/>
        <end position="401"/>
    </location>
</feature>
<evidence type="ECO:0000259" key="3">
    <source>
        <dbReference type="PROSITE" id="PS50158"/>
    </source>
</evidence>
<feature type="compositionally biased region" description="Pro residues" evidence="2">
    <location>
        <begin position="88"/>
        <end position="115"/>
    </location>
</feature>
<feature type="domain" description="CCHC-type" evidence="3">
    <location>
        <begin position="17"/>
        <end position="32"/>
    </location>
</feature>
<dbReference type="Gene3D" id="4.10.60.10">
    <property type="entry name" value="Zinc finger, CCHC-type"/>
    <property type="match status" value="1"/>
</dbReference>
<feature type="compositionally biased region" description="Pro residues" evidence="2">
    <location>
        <begin position="259"/>
        <end position="268"/>
    </location>
</feature>
<feature type="compositionally biased region" description="Low complexity" evidence="2">
    <location>
        <begin position="592"/>
        <end position="614"/>
    </location>
</feature>
<keyword evidence="5" id="KW-1185">Reference proteome</keyword>
<protein>
    <recommendedName>
        <fullName evidence="3">CCHC-type domain-containing protein</fullName>
    </recommendedName>
</protein>
<dbReference type="InterPro" id="IPR036875">
    <property type="entry name" value="Znf_CCHC_sf"/>
</dbReference>
<evidence type="ECO:0000313" key="5">
    <source>
        <dbReference type="Proteomes" id="UP001498476"/>
    </source>
</evidence>
<feature type="compositionally biased region" description="Basic residues" evidence="2">
    <location>
        <begin position="292"/>
        <end position="302"/>
    </location>
</feature>
<organism evidence="4 5">
    <name type="scientific">Neonectria punicea</name>
    <dbReference type="NCBI Taxonomy" id="979145"/>
    <lineage>
        <taxon>Eukaryota</taxon>
        <taxon>Fungi</taxon>
        <taxon>Dikarya</taxon>
        <taxon>Ascomycota</taxon>
        <taxon>Pezizomycotina</taxon>
        <taxon>Sordariomycetes</taxon>
        <taxon>Hypocreomycetidae</taxon>
        <taxon>Hypocreales</taxon>
        <taxon>Nectriaceae</taxon>
        <taxon>Neonectria</taxon>
    </lineage>
</organism>
<comment type="caution">
    <text evidence="4">The sequence shown here is derived from an EMBL/GenBank/DDBJ whole genome shotgun (WGS) entry which is preliminary data.</text>
</comment>
<feature type="compositionally biased region" description="Pro residues" evidence="2">
    <location>
        <begin position="180"/>
        <end position="192"/>
    </location>
</feature>
<keyword evidence="1" id="KW-0479">Metal-binding</keyword>
<feature type="compositionally biased region" description="Pro residues" evidence="2">
    <location>
        <begin position="134"/>
        <end position="173"/>
    </location>
</feature>
<feature type="region of interest" description="Disordered" evidence="2">
    <location>
        <begin position="477"/>
        <end position="664"/>
    </location>
</feature>
<evidence type="ECO:0000256" key="2">
    <source>
        <dbReference type="SAM" id="MobiDB-lite"/>
    </source>
</evidence>
<name>A0ABR1GPZ3_9HYPO</name>
<dbReference type="Proteomes" id="UP001498476">
    <property type="component" value="Unassembled WGS sequence"/>
</dbReference>
<dbReference type="EMBL" id="JAZAVJ010000220">
    <property type="protein sequence ID" value="KAK7403975.1"/>
    <property type="molecule type" value="Genomic_DNA"/>
</dbReference>
<feature type="compositionally biased region" description="Basic and acidic residues" evidence="2">
    <location>
        <begin position="280"/>
        <end position="291"/>
    </location>
</feature>
<feature type="compositionally biased region" description="Pro residues" evidence="2">
    <location>
        <begin position="212"/>
        <end position="246"/>
    </location>
</feature>
<dbReference type="SUPFAM" id="SSF57756">
    <property type="entry name" value="Retrovirus zinc finger-like domains"/>
    <property type="match status" value="1"/>
</dbReference>
<keyword evidence="1" id="KW-0863">Zinc-finger</keyword>
<dbReference type="Pfam" id="PF00098">
    <property type="entry name" value="zf-CCHC"/>
    <property type="match status" value="1"/>
</dbReference>
<feature type="compositionally biased region" description="Low complexity" evidence="2">
    <location>
        <begin position="116"/>
        <end position="133"/>
    </location>
</feature>
<reference evidence="4 5" key="1">
    <citation type="journal article" date="2025" name="Microbiol. Resour. Announc.">
        <title>Draft genome sequences for Neonectria magnoliae and Neonectria punicea, canker pathogens of Liriodendron tulipifera and Acer saccharum in West Virginia.</title>
        <authorList>
            <person name="Petronek H.M."/>
            <person name="Kasson M.T."/>
            <person name="Metheny A.M."/>
            <person name="Stauder C.M."/>
            <person name="Lovett B."/>
            <person name="Lynch S.C."/>
            <person name="Garnas J.R."/>
            <person name="Kasson L.R."/>
            <person name="Stajich J.E."/>
        </authorList>
    </citation>
    <scope>NUCLEOTIDE SEQUENCE [LARGE SCALE GENOMIC DNA]</scope>
    <source>
        <strain evidence="4 5">NRRL 64653</strain>
    </source>
</reference>
<gene>
    <name evidence="4" type="ORF">QQX98_010252</name>
</gene>
<keyword evidence="1" id="KW-0862">Zinc</keyword>
<evidence type="ECO:0000313" key="4">
    <source>
        <dbReference type="EMBL" id="KAK7403975.1"/>
    </source>
</evidence>